<dbReference type="STRING" id="933084.A0A067PTJ4"/>
<dbReference type="InterPro" id="IPR040521">
    <property type="entry name" value="KDZ"/>
</dbReference>
<name>A0A067PTJ4_9AGAM</name>
<organism evidence="1 2">
    <name type="scientific">Jaapia argillacea MUCL 33604</name>
    <dbReference type="NCBI Taxonomy" id="933084"/>
    <lineage>
        <taxon>Eukaryota</taxon>
        <taxon>Fungi</taxon>
        <taxon>Dikarya</taxon>
        <taxon>Basidiomycota</taxon>
        <taxon>Agaricomycotina</taxon>
        <taxon>Agaricomycetes</taxon>
        <taxon>Agaricomycetidae</taxon>
        <taxon>Jaapiales</taxon>
        <taxon>Jaapiaceae</taxon>
        <taxon>Jaapia</taxon>
    </lineage>
</organism>
<reference evidence="2" key="1">
    <citation type="journal article" date="2014" name="Proc. Natl. Acad. Sci. U.S.A.">
        <title>Extensive sampling of basidiomycete genomes demonstrates inadequacy of the white-rot/brown-rot paradigm for wood decay fungi.</title>
        <authorList>
            <person name="Riley R."/>
            <person name="Salamov A.A."/>
            <person name="Brown D.W."/>
            <person name="Nagy L.G."/>
            <person name="Floudas D."/>
            <person name="Held B.W."/>
            <person name="Levasseur A."/>
            <person name="Lombard V."/>
            <person name="Morin E."/>
            <person name="Otillar R."/>
            <person name="Lindquist E.A."/>
            <person name="Sun H."/>
            <person name="LaButti K.M."/>
            <person name="Schmutz J."/>
            <person name="Jabbour D."/>
            <person name="Luo H."/>
            <person name="Baker S.E."/>
            <person name="Pisabarro A.G."/>
            <person name="Walton J.D."/>
            <person name="Blanchette R.A."/>
            <person name="Henrissat B."/>
            <person name="Martin F."/>
            <person name="Cullen D."/>
            <person name="Hibbett D.S."/>
            <person name="Grigoriev I.V."/>
        </authorList>
    </citation>
    <scope>NUCLEOTIDE SEQUENCE [LARGE SCALE GENOMIC DNA]</scope>
    <source>
        <strain evidence="2">MUCL 33604</strain>
    </source>
</reference>
<feature type="non-terminal residue" evidence="1">
    <location>
        <position position="1"/>
    </location>
</feature>
<dbReference type="AlphaFoldDB" id="A0A067PTJ4"/>
<dbReference type="InParanoid" id="A0A067PTJ4"/>
<protein>
    <submittedName>
        <fullName evidence="1">Uncharacterized protein</fullName>
    </submittedName>
</protein>
<proteinExistence type="predicted"/>
<dbReference type="Proteomes" id="UP000027265">
    <property type="component" value="Unassembled WGS sequence"/>
</dbReference>
<gene>
    <name evidence="1" type="ORF">JAAARDRAFT_129733</name>
</gene>
<keyword evidence="2" id="KW-1185">Reference proteome</keyword>
<dbReference type="EMBL" id="KL197718">
    <property type="protein sequence ID" value="KDQ58044.1"/>
    <property type="molecule type" value="Genomic_DNA"/>
</dbReference>
<dbReference type="Pfam" id="PF18758">
    <property type="entry name" value="KDZ"/>
    <property type="match status" value="1"/>
</dbReference>
<dbReference type="OrthoDB" id="3257768at2759"/>
<evidence type="ECO:0000313" key="1">
    <source>
        <dbReference type="EMBL" id="KDQ58044.1"/>
    </source>
</evidence>
<dbReference type="HOGENOM" id="CLU_003703_10_1_1"/>
<sequence>SNGEGPEWLWAWLNGAGPSTKEMGPGTRRDTINDFCAFMNWLKMIGMGEHSVLI</sequence>
<accession>A0A067PTJ4</accession>
<evidence type="ECO:0000313" key="2">
    <source>
        <dbReference type="Proteomes" id="UP000027265"/>
    </source>
</evidence>